<dbReference type="Proteomes" id="UP000692954">
    <property type="component" value="Unassembled WGS sequence"/>
</dbReference>
<gene>
    <name evidence="1" type="ORF">PSON_ATCC_30995.1.T0320375</name>
</gene>
<evidence type="ECO:0000313" key="1">
    <source>
        <dbReference type="EMBL" id="CAD8074979.1"/>
    </source>
</evidence>
<organism evidence="1 2">
    <name type="scientific">Paramecium sonneborni</name>
    <dbReference type="NCBI Taxonomy" id="65129"/>
    <lineage>
        <taxon>Eukaryota</taxon>
        <taxon>Sar</taxon>
        <taxon>Alveolata</taxon>
        <taxon>Ciliophora</taxon>
        <taxon>Intramacronucleata</taxon>
        <taxon>Oligohymenophorea</taxon>
        <taxon>Peniculida</taxon>
        <taxon>Parameciidae</taxon>
        <taxon>Paramecium</taxon>
    </lineage>
</organism>
<sequence length="112" mass="13341">MEQSLINILQKKLIQKSRMLLIKLKITNLKIKTQIKSFRSKILKFANKLDLEDKRYELDFLPFLISVQVSLYHVCKLLTPWYQVEIKKQPFSSFTQMLLINTFPEIKISQLP</sequence>
<keyword evidence="2" id="KW-1185">Reference proteome</keyword>
<comment type="caution">
    <text evidence="1">The sequence shown here is derived from an EMBL/GenBank/DDBJ whole genome shotgun (WGS) entry which is preliminary data.</text>
</comment>
<dbReference type="EMBL" id="CAJJDN010000032">
    <property type="protein sequence ID" value="CAD8074979.1"/>
    <property type="molecule type" value="Genomic_DNA"/>
</dbReference>
<accession>A0A8S1M5D0</accession>
<dbReference type="AlphaFoldDB" id="A0A8S1M5D0"/>
<protein>
    <submittedName>
        <fullName evidence="1">Uncharacterized protein</fullName>
    </submittedName>
</protein>
<proteinExistence type="predicted"/>
<reference evidence="1" key="1">
    <citation type="submission" date="2021-01" db="EMBL/GenBank/DDBJ databases">
        <authorList>
            <consortium name="Genoscope - CEA"/>
            <person name="William W."/>
        </authorList>
    </citation>
    <scope>NUCLEOTIDE SEQUENCE</scope>
</reference>
<evidence type="ECO:0000313" key="2">
    <source>
        <dbReference type="Proteomes" id="UP000692954"/>
    </source>
</evidence>
<name>A0A8S1M5D0_9CILI</name>